<dbReference type="RefSeq" id="WP_008046474.1">
    <property type="nucleotide sequence ID" value="NZ_CH724153.1"/>
</dbReference>
<comment type="caution">
    <text evidence="4">The sequence shown here is derived from an EMBL/GenBank/DDBJ whole genome shotgun (WGS) entry which is preliminary data.</text>
</comment>
<dbReference type="SMART" id="SM00116">
    <property type="entry name" value="CBS"/>
    <property type="match status" value="2"/>
</dbReference>
<organism evidence="4 5">
    <name type="scientific">Reinekea blandensis MED297</name>
    <dbReference type="NCBI Taxonomy" id="314283"/>
    <lineage>
        <taxon>Bacteria</taxon>
        <taxon>Pseudomonadati</taxon>
        <taxon>Pseudomonadota</taxon>
        <taxon>Gammaproteobacteria</taxon>
        <taxon>Oceanospirillales</taxon>
        <taxon>Saccharospirillaceae</taxon>
        <taxon>Reinekea</taxon>
    </lineage>
</organism>
<dbReference type="HOGENOM" id="CLU_040681_9_1_6"/>
<keyword evidence="1 2" id="KW-0129">CBS domain</keyword>
<sequence>MTVSTIMTRKVQTLTPENSFETVREIFRKVSFHHLVVVNDHNELKGILSDRDMMAQIALWLDRNNGESFTDFLPRLTVGDVMTRDVITVDAETPIDTASVLLLENRISSLPVIDVDQKVIGIVTWKDLLKYYVYE</sequence>
<name>A4BBH2_9GAMM</name>
<protein>
    <submittedName>
        <fullName evidence="4">CBS-domain-containing protein</fullName>
    </submittedName>
</protein>
<dbReference type="PROSITE" id="PS51371">
    <property type="entry name" value="CBS"/>
    <property type="match status" value="2"/>
</dbReference>
<dbReference type="InterPro" id="IPR000644">
    <property type="entry name" value="CBS_dom"/>
</dbReference>
<dbReference type="Pfam" id="PF00571">
    <property type="entry name" value="CBS"/>
    <property type="match status" value="2"/>
</dbReference>
<dbReference type="STRING" id="314283.MED297_00760"/>
<feature type="domain" description="CBS" evidence="3">
    <location>
        <begin position="82"/>
        <end position="135"/>
    </location>
</feature>
<reference evidence="4 5" key="1">
    <citation type="submission" date="2006-02" db="EMBL/GenBank/DDBJ databases">
        <authorList>
            <person name="Pinhassi J."/>
            <person name="Pedros-Alio C."/>
            <person name="Ferriera S."/>
            <person name="Johnson J."/>
            <person name="Kravitz S."/>
            <person name="Halpern A."/>
            <person name="Remington K."/>
            <person name="Beeson K."/>
            <person name="Tran B."/>
            <person name="Rogers Y.-H."/>
            <person name="Friedman R."/>
            <person name="Venter J.C."/>
        </authorList>
    </citation>
    <scope>NUCLEOTIDE SEQUENCE [LARGE SCALE GENOMIC DNA]</scope>
    <source>
        <strain evidence="4 5">MED297</strain>
    </source>
</reference>
<gene>
    <name evidence="4" type="ORF">MED297_00760</name>
</gene>
<dbReference type="PANTHER" id="PTHR43080:SF2">
    <property type="entry name" value="CBS DOMAIN-CONTAINING PROTEIN"/>
    <property type="match status" value="1"/>
</dbReference>
<dbReference type="AlphaFoldDB" id="A4BBH2"/>
<dbReference type="OrthoDB" id="9794094at2"/>
<accession>A4BBH2</accession>
<dbReference type="PANTHER" id="PTHR43080">
    <property type="entry name" value="CBS DOMAIN-CONTAINING PROTEIN CBSX3, MITOCHONDRIAL"/>
    <property type="match status" value="1"/>
</dbReference>
<dbReference type="SUPFAM" id="SSF54631">
    <property type="entry name" value="CBS-domain pair"/>
    <property type="match status" value="1"/>
</dbReference>
<feature type="domain" description="CBS" evidence="3">
    <location>
        <begin position="7"/>
        <end position="68"/>
    </location>
</feature>
<evidence type="ECO:0000313" key="4">
    <source>
        <dbReference type="EMBL" id="EAR10307.1"/>
    </source>
</evidence>
<dbReference type="EMBL" id="AAOE01000004">
    <property type="protein sequence ID" value="EAR10307.1"/>
    <property type="molecule type" value="Genomic_DNA"/>
</dbReference>
<evidence type="ECO:0000313" key="5">
    <source>
        <dbReference type="Proteomes" id="UP000005953"/>
    </source>
</evidence>
<proteinExistence type="predicted"/>
<evidence type="ECO:0000256" key="2">
    <source>
        <dbReference type="PROSITE-ProRule" id="PRU00703"/>
    </source>
</evidence>
<dbReference type="InterPro" id="IPR051257">
    <property type="entry name" value="Diverse_CBS-Domain"/>
</dbReference>
<dbReference type="Gene3D" id="3.10.580.10">
    <property type="entry name" value="CBS-domain"/>
    <property type="match status" value="1"/>
</dbReference>
<dbReference type="InterPro" id="IPR046342">
    <property type="entry name" value="CBS_dom_sf"/>
</dbReference>
<evidence type="ECO:0000259" key="3">
    <source>
        <dbReference type="PROSITE" id="PS51371"/>
    </source>
</evidence>
<dbReference type="CDD" id="cd04584">
    <property type="entry name" value="CBS_pair_AcuB_like"/>
    <property type="match status" value="1"/>
</dbReference>
<keyword evidence="5" id="KW-1185">Reference proteome</keyword>
<evidence type="ECO:0000256" key="1">
    <source>
        <dbReference type="ARBA" id="ARBA00023122"/>
    </source>
</evidence>
<dbReference type="Proteomes" id="UP000005953">
    <property type="component" value="Unassembled WGS sequence"/>
</dbReference>